<evidence type="ECO:0000313" key="2">
    <source>
        <dbReference type="EMBL" id="GAA3705472.1"/>
    </source>
</evidence>
<dbReference type="Pfam" id="PF24030">
    <property type="entry name" value="DUF7341"/>
    <property type="match status" value="1"/>
</dbReference>
<feature type="domain" description="DUF7341" evidence="1">
    <location>
        <begin position="7"/>
        <end position="120"/>
    </location>
</feature>
<keyword evidence="3" id="KW-1185">Reference proteome</keyword>
<dbReference type="EMBL" id="BAABEO010000045">
    <property type="protein sequence ID" value="GAA3705472.1"/>
    <property type="molecule type" value="Genomic_DNA"/>
</dbReference>
<organism evidence="2 3">
    <name type="scientific">Arthrobacter ginkgonis</name>
    <dbReference type="NCBI Taxonomy" id="1630594"/>
    <lineage>
        <taxon>Bacteria</taxon>
        <taxon>Bacillati</taxon>
        <taxon>Actinomycetota</taxon>
        <taxon>Actinomycetes</taxon>
        <taxon>Micrococcales</taxon>
        <taxon>Micrococcaceae</taxon>
        <taxon>Arthrobacter</taxon>
    </lineage>
</organism>
<accession>A0ABP7DK14</accession>
<proteinExistence type="predicted"/>
<evidence type="ECO:0000259" key="1">
    <source>
        <dbReference type="Pfam" id="PF24030"/>
    </source>
</evidence>
<dbReference type="RefSeq" id="WP_345154854.1">
    <property type="nucleotide sequence ID" value="NZ_BAABEO010000045.1"/>
</dbReference>
<name>A0ABP7DK14_9MICC</name>
<comment type="caution">
    <text evidence="2">The sequence shown here is derived from an EMBL/GenBank/DDBJ whole genome shotgun (WGS) entry which is preliminary data.</text>
</comment>
<evidence type="ECO:0000313" key="3">
    <source>
        <dbReference type="Proteomes" id="UP001500752"/>
    </source>
</evidence>
<reference evidence="3" key="1">
    <citation type="journal article" date="2019" name="Int. J. Syst. Evol. Microbiol.">
        <title>The Global Catalogue of Microorganisms (GCM) 10K type strain sequencing project: providing services to taxonomists for standard genome sequencing and annotation.</title>
        <authorList>
            <consortium name="The Broad Institute Genomics Platform"/>
            <consortium name="The Broad Institute Genome Sequencing Center for Infectious Disease"/>
            <person name="Wu L."/>
            <person name="Ma J."/>
        </authorList>
    </citation>
    <scope>NUCLEOTIDE SEQUENCE [LARGE SCALE GENOMIC DNA]</scope>
    <source>
        <strain evidence="3">JCM 30742</strain>
    </source>
</reference>
<gene>
    <name evidence="2" type="ORF">GCM10023081_46890</name>
</gene>
<protein>
    <recommendedName>
        <fullName evidence="1">DUF7341 domain-containing protein</fullName>
    </recommendedName>
</protein>
<dbReference type="InterPro" id="IPR055765">
    <property type="entry name" value="DUF7341"/>
</dbReference>
<sequence>MTSILAQHVHQLTRTHLATGPDGAPVERPSLLEQLRGAVKPDAGGGAAGSSDGARLPVDVGAVSLLQDIERSARAEHQELFETQHGTLEQVIQRFATVTHPEWVDYLARVTGEWATSIDRYLRPRKPRRRLHQPCPACGVKYHGEERTPTLTLNCWGEDEETLPPAEWDAACGACGAEWRGEEITWFVGALRCA</sequence>
<dbReference type="Proteomes" id="UP001500752">
    <property type="component" value="Unassembled WGS sequence"/>
</dbReference>